<dbReference type="Pfam" id="PF00069">
    <property type="entry name" value="Pkinase"/>
    <property type="match status" value="1"/>
</dbReference>
<keyword evidence="12" id="KW-0732">Signal</keyword>
<dbReference type="CDD" id="cd09534">
    <property type="entry name" value="SAM_Ste11_fungal"/>
    <property type="match status" value="1"/>
</dbReference>
<feature type="compositionally biased region" description="Polar residues" evidence="11">
    <location>
        <begin position="853"/>
        <end position="872"/>
    </location>
</feature>
<feature type="compositionally biased region" description="Low complexity" evidence="11">
    <location>
        <begin position="1166"/>
        <end position="1177"/>
    </location>
</feature>
<feature type="compositionally biased region" description="Polar residues" evidence="11">
    <location>
        <begin position="1364"/>
        <end position="1385"/>
    </location>
</feature>
<dbReference type="Pfam" id="PF06283">
    <property type="entry name" value="ThuA"/>
    <property type="match status" value="1"/>
</dbReference>
<feature type="compositionally biased region" description="Polar residues" evidence="11">
    <location>
        <begin position="927"/>
        <end position="937"/>
    </location>
</feature>
<dbReference type="PROSITE" id="PS00108">
    <property type="entry name" value="PROTEIN_KINASE_ST"/>
    <property type="match status" value="1"/>
</dbReference>
<feature type="compositionally biased region" description="Basic and acidic residues" evidence="11">
    <location>
        <begin position="1179"/>
        <end position="1197"/>
    </location>
</feature>
<dbReference type="InterPro" id="IPR008271">
    <property type="entry name" value="Ser/Thr_kinase_AS"/>
</dbReference>
<feature type="compositionally biased region" description="Low complexity" evidence="11">
    <location>
        <begin position="873"/>
        <end position="882"/>
    </location>
</feature>
<dbReference type="InterPro" id="IPR017441">
    <property type="entry name" value="Protein_kinase_ATP_BS"/>
</dbReference>
<feature type="compositionally biased region" description="Polar residues" evidence="11">
    <location>
        <begin position="1253"/>
        <end position="1265"/>
    </location>
</feature>
<name>A0A8H8QPU3_9BASI</name>
<dbReference type="InterPro" id="IPR011009">
    <property type="entry name" value="Kinase-like_dom_sf"/>
</dbReference>
<keyword evidence="3" id="KW-0723">Serine/threonine-protein kinase</keyword>
<dbReference type="PANTHER" id="PTHR11584:SF369">
    <property type="entry name" value="MITOGEN-ACTIVATED PROTEIN KINASE KINASE KINASE 19-RELATED"/>
    <property type="match status" value="1"/>
</dbReference>
<feature type="compositionally biased region" description="Basic and acidic residues" evidence="11">
    <location>
        <begin position="1309"/>
        <end position="1321"/>
    </location>
</feature>
<feature type="region of interest" description="Disordered" evidence="11">
    <location>
        <begin position="1361"/>
        <end position="1433"/>
    </location>
</feature>
<feature type="region of interest" description="Disordered" evidence="11">
    <location>
        <begin position="1507"/>
        <end position="1532"/>
    </location>
</feature>
<feature type="compositionally biased region" description="Polar residues" evidence="11">
    <location>
        <begin position="1546"/>
        <end position="1559"/>
    </location>
</feature>
<dbReference type="Gene3D" id="1.10.510.10">
    <property type="entry name" value="Transferase(Phosphotransferase) domain 1"/>
    <property type="match status" value="1"/>
</dbReference>
<dbReference type="InterPro" id="IPR001660">
    <property type="entry name" value="SAM"/>
</dbReference>
<evidence type="ECO:0000259" key="14">
    <source>
        <dbReference type="PROSITE" id="PS50105"/>
    </source>
</evidence>
<feature type="region of interest" description="Disordered" evidence="11">
    <location>
        <begin position="1545"/>
        <end position="1633"/>
    </location>
</feature>
<feature type="region of interest" description="Disordered" evidence="11">
    <location>
        <begin position="1160"/>
        <end position="1218"/>
    </location>
</feature>
<evidence type="ECO:0000313" key="15">
    <source>
        <dbReference type="EMBL" id="SYW82440.1"/>
    </source>
</evidence>
<dbReference type="GO" id="GO:0005524">
    <property type="term" value="F:ATP binding"/>
    <property type="evidence" value="ECO:0007669"/>
    <property type="project" value="UniProtKB-UniRule"/>
</dbReference>
<dbReference type="FunFam" id="3.30.200.20:FF:000387">
    <property type="entry name" value="Serine/threonine-protein kinase STE11"/>
    <property type="match status" value="1"/>
</dbReference>
<feature type="region of interest" description="Disordered" evidence="11">
    <location>
        <begin position="687"/>
        <end position="735"/>
    </location>
</feature>
<dbReference type="PANTHER" id="PTHR11584">
    <property type="entry name" value="SERINE/THREONINE PROTEIN KINASE"/>
    <property type="match status" value="1"/>
</dbReference>
<feature type="compositionally biased region" description="Basic and acidic residues" evidence="11">
    <location>
        <begin position="1989"/>
        <end position="2000"/>
    </location>
</feature>
<feature type="compositionally biased region" description="Polar residues" evidence="11">
    <location>
        <begin position="1199"/>
        <end position="1208"/>
    </location>
</feature>
<dbReference type="Pfam" id="PF07647">
    <property type="entry name" value="SAM_2"/>
    <property type="match status" value="1"/>
</dbReference>
<feature type="compositionally biased region" description="Low complexity" evidence="11">
    <location>
        <begin position="759"/>
        <end position="771"/>
    </location>
</feature>
<comment type="similarity">
    <text evidence="1">Belongs to the protein kinase superfamily. STE Ser/Thr protein kinase family. MAP kinase kinase kinase subfamily.</text>
</comment>
<evidence type="ECO:0000313" key="16">
    <source>
        <dbReference type="Proteomes" id="UP000658997"/>
    </source>
</evidence>
<comment type="caution">
    <text evidence="15">The sequence shown here is derived from an EMBL/GenBank/DDBJ whole genome shotgun (WGS) entry which is preliminary data.</text>
</comment>
<feature type="compositionally biased region" description="Low complexity" evidence="11">
    <location>
        <begin position="900"/>
        <end position="918"/>
    </location>
</feature>
<evidence type="ECO:0000256" key="1">
    <source>
        <dbReference type="ARBA" id="ARBA00006529"/>
    </source>
</evidence>
<keyword evidence="6 15" id="KW-0418">Kinase</keyword>
<organism evidence="15 16">
    <name type="scientific">Ustilago bromivora</name>
    <dbReference type="NCBI Taxonomy" id="307758"/>
    <lineage>
        <taxon>Eukaryota</taxon>
        <taxon>Fungi</taxon>
        <taxon>Dikarya</taxon>
        <taxon>Basidiomycota</taxon>
        <taxon>Ustilaginomycotina</taxon>
        <taxon>Ustilaginomycetes</taxon>
        <taxon>Ustilaginales</taxon>
        <taxon>Ustilaginaceae</taxon>
        <taxon>Ustilago</taxon>
    </lineage>
</organism>
<evidence type="ECO:0000256" key="4">
    <source>
        <dbReference type="ARBA" id="ARBA00022679"/>
    </source>
</evidence>
<dbReference type="GO" id="GO:0004709">
    <property type="term" value="F:MAP kinase kinase kinase activity"/>
    <property type="evidence" value="ECO:0007669"/>
    <property type="project" value="UniProtKB-EC"/>
</dbReference>
<evidence type="ECO:0000256" key="5">
    <source>
        <dbReference type="ARBA" id="ARBA00022741"/>
    </source>
</evidence>
<feature type="region of interest" description="Disordered" evidence="11">
    <location>
        <begin position="1920"/>
        <end position="2067"/>
    </location>
</feature>
<keyword evidence="5 10" id="KW-0547">Nucleotide-binding</keyword>
<dbReference type="InterPro" id="IPR029458">
    <property type="entry name" value="Ras-bd_By2"/>
</dbReference>
<accession>A0A8H8QPU3</accession>
<feature type="compositionally biased region" description="Polar residues" evidence="11">
    <location>
        <begin position="883"/>
        <end position="899"/>
    </location>
</feature>
<dbReference type="Gene3D" id="1.10.150.50">
    <property type="entry name" value="Transcription Factor, Ets-1"/>
    <property type="match status" value="1"/>
</dbReference>
<comment type="catalytic activity">
    <reaction evidence="8">
        <text>L-threonyl-[protein] + ATP = O-phospho-L-threonyl-[protein] + ADP + H(+)</text>
        <dbReference type="Rhea" id="RHEA:46608"/>
        <dbReference type="Rhea" id="RHEA-COMP:11060"/>
        <dbReference type="Rhea" id="RHEA-COMP:11605"/>
        <dbReference type="ChEBI" id="CHEBI:15378"/>
        <dbReference type="ChEBI" id="CHEBI:30013"/>
        <dbReference type="ChEBI" id="CHEBI:30616"/>
        <dbReference type="ChEBI" id="CHEBI:61977"/>
        <dbReference type="ChEBI" id="CHEBI:456216"/>
        <dbReference type="EC" id="2.7.11.25"/>
    </reaction>
</comment>
<feature type="signal peptide" evidence="12">
    <location>
        <begin position="1"/>
        <end position="19"/>
    </location>
</feature>
<dbReference type="Gene3D" id="3.40.50.880">
    <property type="match status" value="1"/>
</dbReference>
<feature type="compositionally biased region" description="Low complexity" evidence="11">
    <location>
        <begin position="1956"/>
        <end position="1965"/>
    </location>
</feature>
<dbReference type="EC" id="2.7.11.25" evidence="2"/>
<feature type="compositionally biased region" description="Polar residues" evidence="11">
    <location>
        <begin position="552"/>
        <end position="567"/>
    </location>
</feature>
<dbReference type="SMART" id="SM01304">
    <property type="entry name" value="Ras_bdg_2"/>
    <property type="match status" value="1"/>
</dbReference>
<dbReference type="SUPFAM" id="SSF52317">
    <property type="entry name" value="Class I glutamine amidotransferase-like"/>
    <property type="match status" value="1"/>
</dbReference>
<feature type="region of interest" description="Disordered" evidence="11">
    <location>
        <begin position="422"/>
        <end position="450"/>
    </location>
</feature>
<feature type="compositionally biased region" description="Acidic residues" evidence="11">
    <location>
        <begin position="1601"/>
        <end position="1627"/>
    </location>
</feature>
<dbReference type="FunFam" id="1.10.510.10:FF:000334">
    <property type="entry name" value="Serine/threonine-protein kinase STE11"/>
    <property type="match status" value="1"/>
</dbReference>
<dbReference type="EMBL" id="ULHB01000110">
    <property type="protein sequence ID" value="SYW82440.1"/>
    <property type="molecule type" value="Genomic_DNA"/>
</dbReference>
<feature type="compositionally biased region" description="Low complexity" evidence="11">
    <location>
        <begin position="1390"/>
        <end position="1413"/>
    </location>
</feature>
<dbReference type="InterPro" id="IPR029010">
    <property type="entry name" value="ThuA-like"/>
</dbReference>
<dbReference type="SUPFAM" id="SSF47769">
    <property type="entry name" value="SAM/Pointed domain"/>
    <property type="match status" value="1"/>
</dbReference>
<dbReference type="Proteomes" id="UP000658997">
    <property type="component" value="Unassembled WGS sequence"/>
</dbReference>
<keyword evidence="4" id="KW-0808">Transferase</keyword>
<proteinExistence type="inferred from homology"/>
<feature type="region of interest" description="Disordered" evidence="11">
    <location>
        <begin position="1114"/>
        <end position="1142"/>
    </location>
</feature>
<dbReference type="InterPro" id="IPR013761">
    <property type="entry name" value="SAM/pointed_sf"/>
</dbReference>
<sequence length="2067" mass="219943">MPQRLFILSVSLSLVPILAHHPIPSEYLTPPLSSLSSSSIPLLEPVPLPRPLRSYISPLRSTPATPTRTFSIDIATDPITLGETTLFLDLSLALDFYDLCTFWQHQSLHIGSHTSYLIEAAIISWTMHSTRRVLSLLIWATLALLLSVLPSSVDARKKMLIYTYTQGFRHYSIPTATKVVRQLAKDANPPIDTVHSEDPSDFERKDWLSQFDMLMFISVSGKALSDDGAEALRKYIEAGGGYLGVHEACDALYQHHWYGRLVGAYFNYHPQITHATLNIINHTHPSTAHLNETWRVYDEMYNYNSNPSKWGKQYLITADEDSYKDPVETKAERASEQGSPHPIAWWKEGNQLTYNPHVKVGGGTDPTKAEIRAGTAGTGGAGRSFYTALGHTNAIWNDDAFQQHIMGAVEWLMGSPVLKSSSATPPKNAVGSDYDPSAPTPSGRRGPSSTDIAFSSHSTLVSGTLSYTSPVTVRSLPSPAAYFRSIESALVADFQLSTVTASSSYISALDFDLLNSSLETHHIYHMSAATPTSPGFPLTMGSGAMASHFAGPSSTAGSPRSRPTTPLSAGFSPPGPTYDHLARWEDVDVAAWLNTARLAHYASIFAENDIRGSVLLDVDQSALKEMGITMVKDRVRIQAAIKLLNKRCADAAIARRPSVATLPPLSPLASHALYANEGEIEYLQHDHHSDPSAEDAGSNFGMNSMGMRRGQMRPPPLTLKQSTSRGMPGYASPANSLNNSQGFGLSAARGLTPGSARGSVWNTVSSSSNSTKPGNADGGMHRKVNSIGSMVAPAIPSASTLSSSRHALGGHTTAQNGRPSTATGASGYSNGQGSHSSRGGLTSSSPTGASFGSGVSSNQARPSTASGAQNTYSSSMAASASSGRDNYSPLTPISESNSHGTTPTTPSGIQQQQQQSGGYSVGRGPFSASQRYTTSPASSSQQQSSSGHSIRRIDSGEGYNLMASQLAGYQNPNPPTLEDLKRRTIKFISEEDNTTRIVNVSDCRDAYDVMARVLKKFGKPPSGNSYTPTADQGPTGDELGAAETWGIFATSADGQNTKALSDNELLAICHAPQPHDPLRERGLTLRRIPNHLPGEDARRVPLRSGRNKLEAFFGERMPVAQMQPAGPGSAPNGDEGDAGSVTISGKKMKRASTVSIMSGLGVGPFSSSHNNRGSGHSNNHRDSTKADGKLVPKKEAKQISPTSITSKPSKIRNFFGQRPPSELINTNLADFFPSTDSKALQRTARRSIYGRASASTRSKRNSTWSFVADQDAPPLPNKESLDGRQAPERSSASIRDRGTTPIIQIGYDSRSEDGHSNDNHRLSPGSTSHLQHPVTGPPTLPPVVGRDSLDDWSRDLKAVGSPVSDFSSTFQPSKHSHTGHSQQNHHAAMQQSSSQTSGFTSRSSTSRRASGESARSRRSLASQVRHGLSAARERNADVASLLTVDEITQEVENRRESISLAGAVGGWVMDEDGVPIPIPGASSARSSSAAASIRPSSGISSAYAHVSHVGHESEDDEQANQSSDLEGPPCTTKAHTIASKAASVRTMASNAADRTSSVLQAPGDESDRHLGDPMAVARSTTSRASSVSELRRSVDDHGGYSDDESGSDFTDSDVDSDGSDTDEDDQGSDVYVPSANKAPIKWHKGALIGAGSFGNVFLGMNAKTGLLMAVKQVELPSGDSHLDQRKKGMLDALESEIKLLKTLEHENIVQYLDSFADGSHLNIFLEYVPGGSIVALLRNYGAFEEPLVRNFVRQILKGLSFLHNRGIMHRDIKGANILVDNKGGIKISDFGISKKVESDLVLATNKGGAGGAGAGGAAHRPSLQGSVFWMAPEVVKQTSYTIKADIWSLGCLVVEMISGTHPWADLNQMQALFQIGMGRKPSLPDEISNECRDFLEKTFELDYNNRPSADELLQHAFMGSQMTFPTPPGSGAGAGGSEEDVSNAGGAGDGGEVEGETTATTANEGDSSISTSTRETKEGKRPARSKSTRRLEREKRHKEAAAAAAAAAATAAAAGGVDSGTPNTPTSRTPDVTSPTTQGGMPESISTSSIATARGNPPPAKDVADAE</sequence>
<dbReference type="SMART" id="SM00454">
    <property type="entry name" value="SAM"/>
    <property type="match status" value="1"/>
</dbReference>
<protein>
    <recommendedName>
        <fullName evidence="2">mitogen-activated protein kinase kinase kinase</fullName>
        <ecNumber evidence="2">2.7.11.25</ecNumber>
    </recommendedName>
</protein>
<feature type="region of interest" description="Disordered" evidence="11">
    <location>
        <begin position="1250"/>
        <end position="1349"/>
    </location>
</feature>
<feature type="compositionally biased region" description="Polar residues" evidence="11">
    <location>
        <begin position="812"/>
        <end position="832"/>
    </location>
</feature>
<dbReference type="SMART" id="SM00220">
    <property type="entry name" value="S_TKc"/>
    <property type="match status" value="1"/>
</dbReference>
<feature type="compositionally biased region" description="Low complexity" evidence="11">
    <location>
        <begin position="1575"/>
        <end position="1588"/>
    </location>
</feature>
<feature type="compositionally biased region" description="Polar residues" evidence="11">
    <location>
        <begin position="2020"/>
        <end position="2051"/>
    </location>
</feature>
<feature type="region of interest" description="Disordered" evidence="11">
    <location>
        <begin position="758"/>
        <end position="783"/>
    </location>
</feature>
<dbReference type="SUPFAM" id="SSF56112">
    <property type="entry name" value="Protein kinase-like (PK-like)"/>
    <property type="match status" value="1"/>
</dbReference>
<evidence type="ECO:0000256" key="11">
    <source>
        <dbReference type="SAM" id="MobiDB-lite"/>
    </source>
</evidence>
<evidence type="ECO:0000256" key="3">
    <source>
        <dbReference type="ARBA" id="ARBA00022527"/>
    </source>
</evidence>
<evidence type="ECO:0000256" key="9">
    <source>
        <dbReference type="ARBA" id="ARBA00048329"/>
    </source>
</evidence>
<evidence type="ECO:0000256" key="6">
    <source>
        <dbReference type="ARBA" id="ARBA00022777"/>
    </source>
</evidence>
<keyword evidence="16" id="KW-1185">Reference proteome</keyword>
<feature type="compositionally biased region" description="Low complexity" evidence="11">
    <location>
        <begin position="2001"/>
        <end position="2014"/>
    </location>
</feature>
<evidence type="ECO:0000256" key="2">
    <source>
        <dbReference type="ARBA" id="ARBA00012406"/>
    </source>
</evidence>
<evidence type="ECO:0000256" key="10">
    <source>
        <dbReference type="PROSITE-ProRule" id="PRU10141"/>
    </source>
</evidence>
<comment type="catalytic activity">
    <reaction evidence="9">
        <text>L-seryl-[protein] + ATP = O-phospho-L-seryl-[protein] + ADP + H(+)</text>
        <dbReference type="Rhea" id="RHEA:17989"/>
        <dbReference type="Rhea" id="RHEA-COMP:9863"/>
        <dbReference type="Rhea" id="RHEA-COMP:11604"/>
        <dbReference type="ChEBI" id="CHEBI:15378"/>
        <dbReference type="ChEBI" id="CHEBI:29999"/>
        <dbReference type="ChEBI" id="CHEBI:30616"/>
        <dbReference type="ChEBI" id="CHEBI:83421"/>
        <dbReference type="ChEBI" id="CHEBI:456216"/>
        <dbReference type="EC" id="2.7.11.25"/>
    </reaction>
</comment>
<keyword evidence="7 10" id="KW-0067">ATP-binding</keyword>
<gene>
    <name evidence="15" type="ORF">UBRO2_04562</name>
</gene>
<feature type="compositionally biased region" description="Basic and acidic residues" evidence="11">
    <location>
        <begin position="1589"/>
        <end position="1600"/>
    </location>
</feature>
<feature type="region of interest" description="Disordered" evidence="11">
    <location>
        <begin position="797"/>
        <end position="953"/>
    </location>
</feature>
<evidence type="ECO:0000256" key="12">
    <source>
        <dbReference type="SAM" id="SignalP"/>
    </source>
</evidence>
<dbReference type="Gene3D" id="3.10.20.90">
    <property type="entry name" value="Phosphatidylinositol 3-kinase Catalytic Subunit, Chain A, domain 1"/>
    <property type="match status" value="1"/>
</dbReference>
<dbReference type="InterPro" id="IPR000719">
    <property type="entry name" value="Prot_kinase_dom"/>
</dbReference>
<feature type="domain" description="SAM" evidence="14">
    <location>
        <begin position="584"/>
        <end position="647"/>
    </location>
</feature>
<dbReference type="InterPro" id="IPR029062">
    <property type="entry name" value="Class_I_gatase-like"/>
</dbReference>
<dbReference type="PROSITE" id="PS00107">
    <property type="entry name" value="PROTEIN_KINASE_ATP"/>
    <property type="match status" value="1"/>
</dbReference>
<evidence type="ECO:0000256" key="7">
    <source>
        <dbReference type="ARBA" id="ARBA00022840"/>
    </source>
</evidence>
<feature type="binding site" evidence="10">
    <location>
        <position position="1671"/>
    </location>
    <ligand>
        <name>ATP</name>
        <dbReference type="ChEBI" id="CHEBI:30616"/>
    </ligand>
</feature>
<evidence type="ECO:0000259" key="13">
    <source>
        <dbReference type="PROSITE" id="PS50011"/>
    </source>
</evidence>
<feature type="region of interest" description="Disordered" evidence="11">
    <location>
        <begin position="548"/>
        <end position="572"/>
    </location>
</feature>
<evidence type="ECO:0000256" key="8">
    <source>
        <dbReference type="ARBA" id="ARBA00047559"/>
    </source>
</evidence>
<dbReference type="PROSITE" id="PS50105">
    <property type="entry name" value="SAM_DOMAIN"/>
    <property type="match status" value="1"/>
</dbReference>
<feature type="compositionally biased region" description="Low complexity" evidence="11">
    <location>
        <begin position="833"/>
        <end position="848"/>
    </location>
</feature>
<feature type="domain" description="Protein kinase" evidence="13">
    <location>
        <begin position="1642"/>
        <end position="1918"/>
    </location>
</feature>
<dbReference type="PROSITE" id="PS50011">
    <property type="entry name" value="PROTEIN_KINASE_DOM"/>
    <property type="match status" value="1"/>
</dbReference>
<dbReference type="Pfam" id="PF14847">
    <property type="entry name" value="Ras_bdg_2"/>
    <property type="match status" value="1"/>
</dbReference>
<reference evidence="15" key="1">
    <citation type="submission" date="2018-08" db="EMBL/GenBank/DDBJ databases">
        <authorList>
            <person name="Guldener U."/>
        </authorList>
    </citation>
    <scope>NUCLEOTIDE SEQUENCE</scope>
    <source>
        <strain evidence="15">UB2</strain>
    </source>
</reference>
<feature type="chain" id="PRO_5034873876" description="mitogen-activated protein kinase kinase kinase" evidence="12">
    <location>
        <begin position="20"/>
        <end position="2067"/>
    </location>
</feature>